<dbReference type="Proteomes" id="UP000499080">
    <property type="component" value="Unassembled WGS sequence"/>
</dbReference>
<name>A0A4Y2I8L4_ARAVE</name>
<feature type="coiled-coil region" evidence="1">
    <location>
        <begin position="142"/>
        <end position="170"/>
    </location>
</feature>
<organism evidence="2 3">
    <name type="scientific">Araneus ventricosus</name>
    <name type="common">Orbweaver spider</name>
    <name type="synonym">Epeira ventricosa</name>
    <dbReference type="NCBI Taxonomy" id="182803"/>
    <lineage>
        <taxon>Eukaryota</taxon>
        <taxon>Metazoa</taxon>
        <taxon>Ecdysozoa</taxon>
        <taxon>Arthropoda</taxon>
        <taxon>Chelicerata</taxon>
        <taxon>Arachnida</taxon>
        <taxon>Araneae</taxon>
        <taxon>Araneomorphae</taxon>
        <taxon>Entelegynae</taxon>
        <taxon>Araneoidea</taxon>
        <taxon>Araneidae</taxon>
        <taxon>Araneus</taxon>
    </lineage>
</organism>
<comment type="caution">
    <text evidence="2">The sequence shown here is derived from an EMBL/GenBank/DDBJ whole genome shotgun (WGS) entry which is preliminary data.</text>
</comment>
<keyword evidence="3" id="KW-1185">Reference proteome</keyword>
<proteinExistence type="predicted"/>
<evidence type="ECO:0000313" key="3">
    <source>
        <dbReference type="Proteomes" id="UP000499080"/>
    </source>
</evidence>
<sequence length="170" mass="19811">MSLELRSAKEYVSLIGDIKHQITGKKLPSTRQMLSVSFYNLREVKLNVSIFHLKRSTEHHFGANDRIVTERTGFFVSPLSPYDESEFLKWSRSCASELIMVFLYKAKKNYLRAVAEELGIAVTEKMIQSQIIKEIMASEHFEEQLVLNILEEEEEKRKEELEGKRKKEAL</sequence>
<gene>
    <name evidence="2" type="ORF">AVEN_75257_1</name>
</gene>
<evidence type="ECO:0000313" key="2">
    <source>
        <dbReference type="EMBL" id="GBM73830.1"/>
    </source>
</evidence>
<accession>A0A4Y2I8L4</accession>
<reference evidence="2 3" key="1">
    <citation type="journal article" date="2019" name="Sci. Rep.">
        <title>Orb-weaving spider Araneus ventricosus genome elucidates the spidroin gene catalogue.</title>
        <authorList>
            <person name="Kono N."/>
            <person name="Nakamura H."/>
            <person name="Ohtoshi R."/>
            <person name="Moran D.A.P."/>
            <person name="Shinohara A."/>
            <person name="Yoshida Y."/>
            <person name="Fujiwara M."/>
            <person name="Mori M."/>
            <person name="Tomita M."/>
            <person name="Arakawa K."/>
        </authorList>
    </citation>
    <scope>NUCLEOTIDE SEQUENCE [LARGE SCALE GENOMIC DNA]</scope>
</reference>
<evidence type="ECO:0000256" key="1">
    <source>
        <dbReference type="SAM" id="Coils"/>
    </source>
</evidence>
<keyword evidence="1" id="KW-0175">Coiled coil</keyword>
<dbReference type="EMBL" id="BGPR01002460">
    <property type="protein sequence ID" value="GBM73830.1"/>
    <property type="molecule type" value="Genomic_DNA"/>
</dbReference>
<protein>
    <submittedName>
        <fullName evidence="2">Uncharacterized protein</fullName>
    </submittedName>
</protein>
<dbReference type="AlphaFoldDB" id="A0A4Y2I8L4"/>